<dbReference type="Pfam" id="PF04730">
    <property type="entry name" value="Agro_virD5"/>
    <property type="match status" value="1"/>
</dbReference>
<dbReference type="InterPro" id="IPR006819">
    <property type="entry name" value="Agro_VirD5"/>
</dbReference>
<protein>
    <submittedName>
        <fullName evidence="1">Uncharacterized protein</fullName>
    </submittedName>
</protein>
<sequence>MNHKKNHVGLDVEVVLKLSGGVDKKKKKMKLLLRKRRGKYGVGTHGSAAFQRKTLGTTGTRHESEHVVGYNVYAEDHDRKHGEGKVIEMQGLAYLEVKPLHRAHPGTGSGAAADIYRNIQRGILQDGQSDVTKKTVSSAVQFNQLEYAHLPADAKGDATGQDFFIADLSYEAMVRNGNSVSFYDGNGHTSFQISQVERAEMLLAYEIRKTGKWPTQQRIAEVLEYCGLKPIVQRQTDKVTGENIVL</sequence>
<gene>
    <name evidence="1" type="ORF">A1507_00575</name>
</gene>
<dbReference type="AlphaFoldDB" id="A0A177NK62"/>
<evidence type="ECO:0000313" key="1">
    <source>
        <dbReference type="EMBL" id="OAI17954.1"/>
    </source>
</evidence>
<evidence type="ECO:0000313" key="2">
    <source>
        <dbReference type="Proteomes" id="UP000077857"/>
    </source>
</evidence>
<dbReference type="Proteomes" id="UP000077857">
    <property type="component" value="Unassembled WGS sequence"/>
</dbReference>
<dbReference type="RefSeq" id="WP_064040150.1">
    <property type="nucleotide sequence ID" value="NZ_LUUJ01000063.1"/>
</dbReference>
<reference evidence="1 2" key="1">
    <citation type="submission" date="2016-03" db="EMBL/GenBank/DDBJ databases">
        <authorList>
            <person name="Ploux O."/>
        </authorList>
    </citation>
    <scope>NUCLEOTIDE SEQUENCE [LARGE SCALE GENOMIC DNA]</scope>
    <source>
        <strain evidence="1 2">R-45378</strain>
    </source>
</reference>
<organism evidence="1 2">
    <name type="scientific">Methylomonas koyamae</name>
    <dbReference type="NCBI Taxonomy" id="702114"/>
    <lineage>
        <taxon>Bacteria</taxon>
        <taxon>Pseudomonadati</taxon>
        <taxon>Pseudomonadota</taxon>
        <taxon>Gammaproteobacteria</taxon>
        <taxon>Methylococcales</taxon>
        <taxon>Methylococcaceae</taxon>
        <taxon>Methylomonas</taxon>
    </lineage>
</organism>
<dbReference type="EMBL" id="LUUJ01000063">
    <property type="protein sequence ID" value="OAI17954.1"/>
    <property type="molecule type" value="Genomic_DNA"/>
</dbReference>
<accession>A0A177NK62</accession>
<proteinExistence type="predicted"/>
<comment type="caution">
    <text evidence="1">The sequence shown here is derived from an EMBL/GenBank/DDBJ whole genome shotgun (WGS) entry which is preliminary data.</text>
</comment>
<name>A0A177NK62_9GAMM</name>